<dbReference type="InterPro" id="IPR043128">
    <property type="entry name" value="Rev_trsase/Diguanyl_cyclase"/>
</dbReference>
<dbReference type="SUPFAM" id="SSF56672">
    <property type="entry name" value="DNA/RNA polymerases"/>
    <property type="match status" value="1"/>
</dbReference>
<dbReference type="Pfam" id="PF17917">
    <property type="entry name" value="RT_RNaseH"/>
    <property type="match status" value="1"/>
</dbReference>
<keyword evidence="7" id="KW-0479">Metal-binding</keyword>
<keyword evidence="3" id="KW-0540">Nuclease</keyword>
<feature type="region of interest" description="Disordered" evidence="8">
    <location>
        <begin position="1927"/>
        <end position="1947"/>
    </location>
</feature>
<evidence type="ECO:0000256" key="7">
    <source>
        <dbReference type="PROSITE-ProRule" id="PRU00325"/>
    </source>
</evidence>
<keyword evidence="6" id="KW-0695">RNA-directed DNA polymerase</keyword>
<dbReference type="InterPro" id="IPR050951">
    <property type="entry name" value="Retrovirus_Pol_polyprotein"/>
</dbReference>
<dbReference type="InterPro" id="IPR043502">
    <property type="entry name" value="DNA/RNA_pol_sf"/>
</dbReference>
<keyword evidence="2" id="KW-0548">Nucleotidyltransferase</keyword>
<dbReference type="EMBL" id="LGRX02033158">
    <property type="protein sequence ID" value="KAK3242503.1"/>
    <property type="molecule type" value="Genomic_DNA"/>
</dbReference>
<keyword evidence="9" id="KW-0472">Membrane</keyword>
<feature type="compositionally biased region" description="Basic and acidic residues" evidence="8">
    <location>
        <begin position="2284"/>
        <end position="2298"/>
    </location>
</feature>
<dbReference type="PANTHER" id="PTHR37984:SF5">
    <property type="entry name" value="PROTEIN NYNRIN-LIKE"/>
    <property type="match status" value="1"/>
</dbReference>
<evidence type="ECO:0000256" key="4">
    <source>
        <dbReference type="ARBA" id="ARBA00022759"/>
    </source>
</evidence>
<dbReference type="GO" id="GO:0003964">
    <property type="term" value="F:RNA-directed DNA polymerase activity"/>
    <property type="evidence" value="ECO:0007669"/>
    <property type="project" value="UniProtKB-KW"/>
</dbReference>
<dbReference type="GO" id="GO:0016787">
    <property type="term" value="F:hydrolase activity"/>
    <property type="evidence" value="ECO:0007669"/>
    <property type="project" value="UniProtKB-KW"/>
</dbReference>
<dbReference type="Gene3D" id="3.10.20.370">
    <property type="match status" value="1"/>
</dbReference>
<keyword evidence="1" id="KW-0808">Transferase</keyword>
<feature type="transmembrane region" description="Helical" evidence="9">
    <location>
        <begin position="1157"/>
        <end position="1177"/>
    </location>
</feature>
<comment type="caution">
    <text evidence="11">The sequence shown here is derived from an EMBL/GenBank/DDBJ whole genome shotgun (WGS) entry which is preliminary data.</text>
</comment>
<keyword evidence="7" id="KW-0862">Zinc</keyword>
<dbReference type="Gene3D" id="3.10.10.10">
    <property type="entry name" value="HIV Type 1 Reverse Transcriptase, subunit A, domain 1"/>
    <property type="match status" value="1"/>
</dbReference>
<evidence type="ECO:0000256" key="8">
    <source>
        <dbReference type="SAM" id="MobiDB-lite"/>
    </source>
</evidence>
<feature type="transmembrane region" description="Helical" evidence="9">
    <location>
        <begin position="1300"/>
        <end position="1320"/>
    </location>
</feature>
<feature type="region of interest" description="Disordered" evidence="8">
    <location>
        <begin position="2364"/>
        <end position="2387"/>
    </location>
</feature>
<evidence type="ECO:0000256" key="6">
    <source>
        <dbReference type="ARBA" id="ARBA00022918"/>
    </source>
</evidence>
<keyword evidence="12" id="KW-1185">Reference proteome</keyword>
<dbReference type="Gene3D" id="3.30.70.270">
    <property type="match status" value="2"/>
</dbReference>
<dbReference type="Pfam" id="PF00078">
    <property type="entry name" value="RVT_1"/>
    <property type="match status" value="1"/>
</dbReference>
<reference evidence="11 12" key="1">
    <citation type="journal article" date="2015" name="Genome Biol. Evol.">
        <title>Comparative Genomics of a Bacterivorous Green Alga Reveals Evolutionary Causalities and Consequences of Phago-Mixotrophic Mode of Nutrition.</title>
        <authorList>
            <person name="Burns J.A."/>
            <person name="Paasch A."/>
            <person name="Narechania A."/>
            <person name="Kim E."/>
        </authorList>
    </citation>
    <scope>NUCLEOTIDE SEQUENCE [LARGE SCALE GENOMIC DNA]</scope>
    <source>
        <strain evidence="11 12">PLY_AMNH</strain>
    </source>
</reference>
<dbReference type="FunFam" id="3.10.20.370:FF:000001">
    <property type="entry name" value="Retrovirus-related Pol polyprotein from transposon 17.6-like protein"/>
    <property type="match status" value="1"/>
</dbReference>
<feature type="region of interest" description="Disordered" evidence="8">
    <location>
        <begin position="2265"/>
        <end position="2309"/>
    </location>
</feature>
<evidence type="ECO:0000313" key="11">
    <source>
        <dbReference type="EMBL" id="KAK3242503.1"/>
    </source>
</evidence>
<dbReference type="PROSITE" id="PS50966">
    <property type="entry name" value="ZF_SWIM"/>
    <property type="match status" value="1"/>
</dbReference>
<dbReference type="Proteomes" id="UP001190700">
    <property type="component" value="Unassembled WGS sequence"/>
</dbReference>
<dbReference type="CDD" id="cd01647">
    <property type="entry name" value="RT_LTR"/>
    <property type="match status" value="1"/>
</dbReference>
<dbReference type="CDD" id="cd09274">
    <property type="entry name" value="RNase_HI_RT_Ty3"/>
    <property type="match status" value="1"/>
</dbReference>
<evidence type="ECO:0000256" key="5">
    <source>
        <dbReference type="ARBA" id="ARBA00022801"/>
    </source>
</evidence>
<keyword evidence="5" id="KW-0378">Hydrolase</keyword>
<accession>A0AAE0BTF8</accession>
<dbReference type="GO" id="GO:0004519">
    <property type="term" value="F:endonuclease activity"/>
    <property type="evidence" value="ECO:0007669"/>
    <property type="project" value="UniProtKB-KW"/>
</dbReference>
<keyword evidence="4" id="KW-0255">Endonuclease</keyword>
<proteinExistence type="predicted"/>
<gene>
    <name evidence="11" type="ORF">CYMTET_47812</name>
</gene>
<dbReference type="InterPro" id="IPR007527">
    <property type="entry name" value="Znf_SWIM"/>
</dbReference>
<dbReference type="PANTHER" id="PTHR37984">
    <property type="entry name" value="PROTEIN CBG26694"/>
    <property type="match status" value="1"/>
</dbReference>
<feature type="transmembrane region" description="Helical" evidence="9">
    <location>
        <begin position="1126"/>
        <end position="1145"/>
    </location>
</feature>
<keyword evidence="9" id="KW-1133">Transmembrane helix</keyword>
<evidence type="ECO:0000256" key="3">
    <source>
        <dbReference type="ARBA" id="ARBA00022722"/>
    </source>
</evidence>
<dbReference type="InterPro" id="IPR000477">
    <property type="entry name" value="RT_dom"/>
</dbReference>
<evidence type="ECO:0000256" key="1">
    <source>
        <dbReference type="ARBA" id="ARBA00022679"/>
    </source>
</evidence>
<name>A0AAE0BTF8_9CHLO</name>
<evidence type="ECO:0000259" key="10">
    <source>
        <dbReference type="PROSITE" id="PS50966"/>
    </source>
</evidence>
<dbReference type="GO" id="GO:0008270">
    <property type="term" value="F:zinc ion binding"/>
    <property type="evidence" value="ECO:0007669"/>
    <property type="project" value="UniProtKB-KW"/>
</dbReference>
<feature type="domain" description="SWIM-type" evidence="10">
    <location>
        <begin position="723"/>
        <end position="760"/>
    </location>
</feature>
<sequence length="2546" mass="289243">MATEGDIEWASPGNLNNIYHDDTEEEEDEEHVTMKKRIRKNLIDEERWVYIYASVTSEDQCRDKIRALCPEGFCRATTPYTSKKHGDITTTYRCSKKLAHHCELSFKIRSRVCSDGIERFSLSQKGAHTHGEFYGKQLDPKVKEKVVKLILDRKQPRQIWEALQKDPKMPATSYKTVKAFVKNHRGGLLAEFNIKTYSDLKEVALSHNLLFLHRADASTNGHTAGILAFFDNDILSADGFTRCDRFPASTTLPPLPHEAEGLLELLGKWKKSKWNGTATTMQQALNENIRTIGNNASAPFFLDLLKNLLGASGWNFKKNAFHTRELNVQGFYKSFKLLIEDYGAQVNRRRFVVLFTTLEKLKLFVDFNMLQRDDVYKLLWNQFPVETGGTSENRRYSLGYLAVKSHEDAIASEIVNTLLVHAIYHLEDKLWCPRTFGLDHSFAFYNANLTFPDVVSWMCHTFHIPPHPHVASYIAGEVKLLQAICYAHCQRKVNDKKHFFLTAENYQTFKRDVGLLRRMWDPTAKYGEGDALADAALRLLVTKFGGKDETYITEWFENFWCGKWGTWRDGSLPAGKPTHNNGPECYHNLAQKFLAKRTCLPFGQFVSEALIFMHRESVRDSENPLQEYDAIELHTWRKGLLLLESHALEYTMKSTANDGRIVYLMPSEKTYKSLEGMTAVDKKRALATQAALYMSLVKTPTELPPTISSFDDFQEAYFSFRILEELVVPKEAYYYYSCSCHEYLVAKVCEHTLAFGVYKEKFKAPIERNLDLIGRQPQIGRPPKPRHALVRQPGPDEKVSLTNKRKLAKRAKQGGDASNSPELDLAFGSQQAPPTLKCQICKKTSRARSGFIAWLQGFLPDAFAEHIPKAAPIPQKITESAAVDFLRKLLSAPCNAPAVEEFFETGQPPAQFQQLQNPAQIPENVRKDMEAQQRYIAELQGEVEKRRNDIQKLEQETMQQFADSDSDNTEEFVGVEMEYDENRGVWVHDDGEDDASPAAYPPYESTFGQPESWFIYVPPRPDADTVKHQVYKSCNEFLERVMKLLKGVEEFLYTVEDSQCTRWRDPTTAKCTWRWQRSTGRTCNAFGAGSAVIWWWLGRGPVPMVAVWAMWEAISWHLARCPFRVWWRRCVASLLGWLPVWWSAARRYPRRAYYDVWVLWALACIWYVGLLVVRATGIYAGVHRVRAEGWMVVPLRGVVVSLACWSQCAAALLITVLAWLWVCASVYAEDVACHAPYVPDDSLDTHHIQRGRGWAVPSLRWSQVFLLGRVRLPALPARLDKPRFAARWAQLRRNLRLHCVAQAAYVALILAVVVFTAAGGSTRLAHGGWRVMACFFASNSPAAAVHFNRILRFFLLLCGILWVAGKLAESVPMYDAMSPTRSAWGASPCTSWEAQQSSRQWEPGWEANAAEQDEVLPYTVLDELQPLGDTTVTKDEAAWLDTELNATFGGHPDFKEEHWEEMRNVLRRCKATFANSPHDLTGYKGKAEHNTFSIPFIDESKAAYQRPREYSPGEQEIIDIHCKELLEYGFIEPAAKHCRHASNVVVAGKKDHETGLWTQTRFCVDLRGVNRHSLKDNTLPHRPEELYQKVAKAKFKTTLDATKAFHQIPMATEEDRSKTAFWWKNQLYQYTSMPFGAAGATSAFVRIMDYELRHLQHCTVAYVDDVVVYTDSTPEQHLKDVEDVLRTLGDAGIRLHAGKSTFGAATVDFLGYRIGHNSIGAQEAKCKAIQELPRPQDKTGLRSILGMMNYYKGLVGEPGGPNYSEMARPLNDLLKKEITDIKGAWGKDQDRALQELKDALCSGRCLRPIDYDRPLILYTDWSTYGIGAVLGQKDDDGKEYICMAISRSLSKTERQYASFKGEMLAVVWAVRTLRQYLHGVHFTLVTDHSPLTTLMEKADLQGQHLRWAISLQEFDFTVQYRPGAKNSNADVPSRYPLPTTTDETGARHEREKVTALHAGVGEVRRKDFRDHLCFMLAGEVSPGDEVTPEVQVANYCKRVAVEQLGTGPVHRLFDLHHQEELECNQAVMFDTDLPELVIDSGRLARAAWKALSLSRPTRGTHGEGSPAVYSNEYFEGERILKPEKVDTRVLNKQFFSQAREEGVVCYEPCGGLCAGLEMLLRSGMKVDRYLYQDISPSSQAVARARPGTKIRDEVFPYIASVIGRPVSFDAAQAGAYAHRLRAYWSNLFQSHQFRSVMSKVARLEGRVVSSILSKGWQPRPVIRTDRAPHYVVNVVGEPLRALPTIMATQGSRAFRKARMGTVVRNHNDEDIEEESREGYGTVDGGRRSKQEGLPHSEESLEAENSPGQPIAVDNNWADHARSDLQQRQALLAEWVENSNAYTQQVAKTMSHRDWEEKLQPMCSQGQKGAEGIGAQQQKAGTKKKKKKWQLHAIEQYRRRHESHFVKEGATPAARVNVPAWSPPAKDVEIRLPRLACTTRLADLMASVAEQQADREKHRDVHDDAWCLRWLRSNGSVKLPGDEVHRVRRRAARHRWDEATDEIYMITLSGKEVRIPKPADRLALVKWLLPKFMVLPQGPMGNCGFDH</sequence>
<dbReference type="InterPro" id="IPR041373">
    <property type="entry name" value="RT_RNaseH"/>
</dbReference>
<feature type="transmembrane region" description="Helical" evidence="9">
    <location>
        <begin position="1198"/>
        <end position="1222"/>
    </location>
</feature>
<evidence type="ECO:0000256" key="2">
    <source>
        <dbReference type="ARBA" id="ARBA00022695"/>
    </source>
</evidence>
<keyword evidence="9" id="KW-0812">Transmembrane</keyword>
<organism evidence="11 12">
    <name type="scientific">Cymbomonas tetramitiformis</name>
    <dbReference type="NCBI Taxonomy" id="36881"/>
    <lineage>
        <taxon>Eukaryota</taxon>
        <taxon>Viridiplantae</taxon>
        <taxon>Chlorophyta</taxon>
        <taxon>Pyramimonadophyceae</taxon>
        <taxon>Pyramimonadales</taxon>
        <taxon>Pyramimonadaceae</taxon>
        <taxon>Cymbomonas</taxon>
    </lineage>
</organism>
<evidence type="ECO:0000256" key="9">
    <source>
        <dbReference type="SAM" id="Phobius"/>
    </source>
</evidence>
<evidence type="ECO:0000313" key="12">
    <source>
        <dbReference type="Proteomes" id="UP001190700"/>
    </source>
</evidence>
<feature type="region of interest" description="Disordered" evidence="8">
    <location>
        <begin position="775"/>
        <end position="798"/>
    </location>
</feature>
<keyword evidence="7" id="KW-0863">Zinc-finger</keyword>
<protein>
    <recommendedName>
        <fullName evidence="10">SWIM-type domain-containing protein</fullName>
    </recommendedName>
</protein>